<evidence type="ECO:0000313" key="10">
    <source>
        <dbReference type="Proteomes" id="UP000175744"/>
    </source>
</evidence>
<dbReference type="Proteomes" id="UP000175744">
    <property type="component" value="Unassembled WGS sequence"/>
</dbReference>
<dbReference type="GO" id="GO:0050545">
    <property type="term" value="F:sulfopyruvate decarboxylase activity"/>
    <property type="evidence" value="ECO:0007669"/>
    <property type="project" value="TreeGrafter"/>
</dbReference>
<dbReference type="PANTHER" id="PTHR37311:SF1">
    <property type="entry name" value="2-PHOSPHOSULFOLACTATE PHOSPHATASE-RELATED"/>
    <property type="match status" value="1"/>
</dbReference>
<proteinExistence type="inferred from homology"/>
<evidence type="ECO:0000256" key="2">
    <source>
        <dbReference type="ARBA" id="ARBA00009997"/>
    </source>
</evidence>
<dbReference type="SUPFAM" id="SSF142823">
    <property type="entry name" value="ComB-like"/>
    <property type="match status" value="1"/>
</dbReference>
<evidence type="ECO:0000256" key="7">
    <source>
        <dbReference type="ARBA" id="ARBA00033711"/>
    </source>
</evidence>
<organism evidence="9 10">
    <name type="scientific">Clostridium acetireducens DSM 10703</name>
    <dbReference type="NCBI Taxonomy" id="1121290"/>
    <lineage>
        <taxon>Bacteria</taxon>
        <taxon>Bacillati</taxon>
        <taxon>Bacillota</taxon>
        <taxon>Clostridia</taxon>
        <taxon>Eubacteriales</taxon>
        <taxon>Clostridiaceae</taxon>
        <taxon>Clostridium</taxon>
    </lineage>
</organism>
<comment type="similarity">
    <text evidence="2 8">Belongs to the ComB family.</text>
</comment>
<evidence type="ECO:0000256" key="3">
    <source>
        <dbReference type="ARBA" id="ARBA00012953"/>
    </source>
</evidence>
<dbReference type="OrthoDB" id="4913at2"/>
<comment type="cofactor">
    <cofactor evidence="1 8">
        <name>Mg(2+)</name>
        <dbReference type="ChEBI" id="CHEBI:18420"/>
    </cofactor>
</comment>
<keyword evidence="5 8" id="KW-0378">Hydrolase</keyword>
<reference evidence="9 10" key="1">
    <citation type="submission" date="2016-06" db="EMBL/GenBank/DDBJ databases">
        <title>Genome sequence of Clostridium acetireducens DSM 10703.</title>
        <authorList>
            <person name="Poehlein A."/>
            <person name="Fluechter S."/>
            <person name="Duerre P."/>
            <person name="Daniel R."/>
        </authorList>
    </citation>
    <scope>NUCLEOTIDE SEQUENCE [LARGE SCALE GENOMIC DNA]</scope>
    <source>
        <strain evidence="9 10">DSM 10703</strain>
    </source>
</reference>
<accession>A0A1E8F0D3</accession>
<dbReference type="STRING" id="1121290.CLAOCE_09310"/>
<evidence type="ECO:0000313" key="9">
    <source>
        <dbReference type="EMBL" id="OFI06589.1"/>
    </source>
</evidence>
<dbReference type="Gene3D" id="3.90.1560.10">
    <property type="entry name" value="ComB-like"/>
    <property type="match status" value="1"/>
</dbReference>
<comment type="catalytic activity">
    <reaction evidence="7 8">
        <text>(2R)-O-phospho-3-sulfolactate + H2O = (2R)-3-sulfolactate + phosphate</text>
        <dbReference type="Rhea" id="RHEA:23416"/>
        <dbReference type="ChEBI" id="CHEBI:15377"/>
        <dbReference type="ChEBI" id="CHEBI:15597"/>
        <dbReference type="ChEBI" id="CHEBI:43474"/>
        <dbReference type="ChEBI" id="CHEBI:58738"/>
        <dbReference type="EC" id="3.1.3.71"/>
    </reaction>
</comment>
<dbReference type="NCBIfam" id="NF002055">
    <property type="entry name" value="PRK00886.1-4"/>
    <property type="match status" value="1"/>
</dbReference>
<dbReference type="FunFam" id="3.90.1560.10:FF:000001">
    <property type="entry name" value="Probable 2-phosphosulfolactate phosphatase"/>
    <property type="match status" value="1"/>
</dbReference>
<gene>
    <name evidence="8 9" type="primary">comB</name>
    <name evidence="9" type="ORF">CLOACE_09310</name>
</gene>
<protein>
    <recommendedName>
        <fullName evidence="4 8">Probable 2-phosphosulfolactate phosphatase</fullName>
        <ecNumber evidence="3 8">3.1.3.71</ecNumber>
    </recommendedName>
</protein>
<sequence>MNIDIIISADDIKPEKILNKTILIIDMLRATSVIVTALYNGCKEVIPVLTVDEALNIAKKDRDKYVLGGERNALKIEGFDFSNSPLDYDKEYIKGKSLIITTTNGTKAIKRSIGAERILIGALINAKATADKILKLNNDLVIVNAGTYGHFSMDDFICAGYIINCISENTSINPTDIAKTAQYIYKNNEDIVSFIKHASHYKRIKELNLKEDLKYCCLKDIINIVPEYKDDIIRV</sequence>
<keyword evidence="10" id="KW-1185">Reference proteome</keyword>
<dbReference type="RefSeq" id="WP_070109875.1">
    <property type="nucleotide sequence ID" value="NZ_LZFO01000010.1"/>
</dbReference>
<dbReference type="GO" id="GO:0000287">
    <property type="term" value="F:magnesium ion binding"/>
    <property type="evidence" value="ECO:0007669"/>
    <property type="project" value="UniProtKB-UniRule"/>
</dbReference>
<dbReference type="PANTHER" id="PTHR37311">
    <property type="entry name" value="2-PHOSPHOSULFOLACTATE PHOSPHATASE-RELATED"/>
    <property type="match status" value="1"/>
</dbReference>
<evidence type="ECO:0000256" key="8">
    <source>
        <dbReference type="HAMAP-Rule" id="MF_00490"/>
    </source>
</evidence>
<dbReference type="GO" id="GO:0050532">
    <property type="term" value="F:2-phosphosulfolactate phosphatase activity"/>
    <property type="evidence" value="ECO:0007669"/>
    <property type="project" value="UniProtKB-UniRule"/>
</dbReference>
<dbReference type="InterPro" id="IPR005238">
    <property type="entry name" value="ComB-like"/>
</dbReference>
<dbReference type="InterPro" id="IPR036702">
    <property type="entry name" value="ComB-like_sf"/>
</dbReference>
<evidence type="ECO:0000256" key="5">
    <source>
        <dbReference type="ARBA" id="ARBA00022801"/>
    </source>
</evidence>
<evidence type="ECO:0000256" key="6">
    <source>
        <dbReference type="ARBA" id="ARBA00022842"/>
    </source>
</evidence>
<dbReference type="AlphaFoldDB" id="A0A1E8F0D3"/>
<evidence type="ECO:0000256" key="4">
    <source>
        <dbReference type="ARBA" id="ARBA00021948"/>
    </source>
</evidence>
<evidence type="ECO:0000256" key="1">
    <source>
        <dbReference type="ARBA" id="ARBA00001946"/>
    </source>
</evidence>
<dbReference type="EMBL" id="LZFO01000010">
    <property type="protein sequence ID" value="OFI06589.1"/>
    <property type="molecule type" value="Genomic_DNA"/>
</dbReference>
<comment type="caution">
    <text evidence="9">The sequence shown here is derived from an EMBL/GenBank/DDBJ whole genome shotgun (WGS) entry which is preliminary data.</text>
</comment>
<dbReference type="EC" id="3.1.3.71" evidence="3 8"/>
<dbReference type="HAMAP" id="MF_00490">
    <property type="entry name" value="ComB"/>
    <property type="match status" value="1"/>
</dbReference>
<keyword evidence="6 8" id="KW-0460">Magnesium</keyword>
<name>A0A1E8F0D3_9CLOT</name>
<dbReference type="PATRIC" id="fig|1121290.3.peg.935"/>
<dbReference type="Pfam" id="PF04029">
    <property type="entry name" value="2-ph_phosp"/>
    <property type="match status" value="1"/>
</dbReference>